<dbReference type="PROSITE" id="PS00010">
    <property type="entry name" value="ASX_HYDROXYL"/>
    <property type="match status" value="1"/>
</dbReference>
<dbReference type="FunFam" id="2.10.25.10:FF:000368">
    <property type="entry name" value="Delta-like 3 (Drosophila), isoform CRA_b"/>
    <property type="match status" value="1"/>
</dbReference>
<dbReference type="PROSITE" id="PS01186">
    <property type="entry name" value="EGF_2"/>
    <property type="match status" value="4"/>
</dbReference>
<feature type="signal peptide" evidence="15">
    <location>
        <begin position="1"/>
        <end position="20"/>
    </location>
</feature>
<feature type="disulfide bond" evidence="14">
    <location>
        <begin position="167"/>
        <end position="176"/>
    </location>
</feature>
<dbReference type="SMART" id="SM00181">
    <property type="entry name" value="EGF"/>
    <property type="match status" value="5"/>
</dbReference>
<keyword evidence="10" id="KW-1133">Transmembrane helix</keyword>
<dbReference type="GO" id="GO:0005509">
    <property type="term" value="F:calcium ion binding"/>
    <property type="evidence" value="ECO:0007669"/>
    <property type="project" value="InterPro"/>
</dbReference>
<feature type="domain" description="EGF-like" evidence="16">
    <location>
        <begin position="141"/>
        <end position="177"/>
    </location>
</feature>
<evidence type="ECO:0000313" key="18">
    <source>
        <dbReference type="Proteomes" id="UP000596742"/>
    </source>
</evidence>
<dbReference type="CDD" id="cd00054">
    <property type="entry name" value="EGF_CA"/>
    <property type="match status" value="2"/>
</dbReference>
<comment type="caution">
    <text evidence="17">The sequence shown here is derived from an EMBL/GenBank/DDBJ whole genome shotgun (WGS) entry which is preliminary data.</text>
</comment>
<accession>A0A8B6FAV7</accession>
<organism evidence="17 18">
    <name type="scientific">Mytilus galloprovincialis</name>
    <name type="common">Mediterranean mussel</name>
    <dbReference type="NCBI Taxonomy" id="29158"/>
    <lineage>
        <taxon>Eukaryota</taxon>
        <taxon>Metazoa</taxon>
        <taxon>Spiralia</taxon>
        <taxon>Lophotrochozoa</taxon>
        <taxon>Mollusca</taxon>
        <taxon>Bivalvia</taxon>
        <taxon>Autobranchia</taxon>
        <taxon>Pteriomorphia</taxon>
        <taxon>Mytilida</taxon>
        <taxon>Mytiloidea</taxon>
        <taxon>Mytilidae</taxon>
        <taxon>Mytilinae</taxon>
        <taxon>Mytilus</taxon>
    </lineage>
</organism>
<evidence type="ECO:0000256" key="9">
    <source>
        <dbReference type="ARBA" id="ARBA00022976"/>
    </source>
</evidence>
<dbReference type="GO" id="GO:0007157">
    <property type="term" value="P:heterophilic cell-cell adhesion via plasma membrane cell adhesion molecules"/>
    <property type="evidence" value="ECO:0007669"/>
    <property type="project" value="TreeGrafter"/>
</dbReference>
<protein>
    <recommendedName>
        <fullName evidence="16">EGF-like domain-containing protein</fullName>
    </recommendedName>
</protein>
<dbReference type="PANTHER" id="PTHR24049">
    <property type="entry name" value="CRUMBS FAMILY MEMBER"/>
    <property type="match status" value="1"/>
</dbReference>
<feature type="domain" description="EGF-like" evidence="16">
    <location>
        <begin position="238"/>
        <end position="270"/>
    </location>
</feature>
<keyword evidence="3 14" id="KW-0245">EGF-like domain</keyword>
<sequence length="427" mass="47112">MTMFGIALFVIFCSVLNTECVRTARHGPGECIHGTKNVHDECICDKDWTEPHCENPKCYHGGELDHHHHHCKCRTGYIGTHCQISESQIETNPCNSHSCLNGGHCYHDGSQLYCACRIGYTGVRCEQRQVATTAATVVITEKDWCGRSPCQHGGHCFYDHSGYFCKCQSQYTGSRCEVLIVTTTTTATTTVVTTSPHVDICAFGPCVRGVCLPNKDDYFCYCPSGYAGKHCEQGKYCCHSNPCLNNGHCYDDGNIYVCICQDGFEGTNCENVTTTGPTFDPLQSLTLKPGQTFGPDIPAATARSYVVCNELELILLLSSGHRVNHTNARTCPNGKSESDAILFKHCSAKPLNQWKAGAQVSQNCDTLPKYSAVAQFHHGVATLNTGVFIKCDGSERFEMFTQTCDQDFHISGVTWPDSDSFYTVEWI</sequence>
<keyword evidence="5 15" id="KW-0732">Signal</keyword>
<dbReference type="PROSITE" id="PS50026">
    <property type="entry name" value="EGF_3"/>
    <property type="match status" value="5"/>
</dbReference>
<evidence type="ECO:0000256" key="8">
    <source>
        <dbReference type="ARBA" id="ARBA00022843"/>
    </source>
</evidence>
<evidence type="ECO:0000256" key="2">
    <source>
        <dbReference type="ARBA" id="ARBA00022473"/>
    </source>
</evidence>
<feature type="domain" description="EGF-like" evidence="16">
    <location>
        <begin position="197"/>
        <end position="232"/>
    </location>
</feature>
<keyword evidence="6" id="KW-0677">Repeat</keyword>
<name>A0A8B6FAV7_MYTGA</name>
<dbReference type="AlphaFoldDB" id="A0A8B6FAV7"/>
<keyword evidence="18" id="KW-1185">Reference proteome</keyword>
<feature type="chain" id="PRO_5032850800" description="EGF-like domain-containing protein" evidence="15">
    <location>
        <begin position="21"/>
        <end position="427"/>
    </location>
</feature>
<evidence type="ECO:0000256" key="14">
    <source>
        <dbReference type="PROSITE-ProRule" id="PRU00076"/>
    </source>
</evidence>
<evidence type="ECO:0000256" key="12">
    <source>
        <dbReference type="ARBA" id="ARBA00023157"/>
    </source>
</evidence>
<evidence type="ECO:0000313" key="17">
    <source>
        <dbReference type="EMBL" id="VDI46104.1"/>
    </source>
</evidence>
<evidence type="ECO:0000259" key="16">
    <source>
        <dbReference type="PROSITE" id="PS50026"/>
    </source>
</evidence>
<comment type="caution">
    <text evidence="14">Lacks conserved residue(s) required for the propagation of feature annotation.</text>
</comment>
<dbReference type="GO" id="GO:0045197">
    <property type="term" value="P:establishment or maintenance of epithelial cell apical/basal polarity"/>
    <property type="evidence" value="ECO:0007669"/>
    <property type="project" value="TreeGrafter"/>
</dbReference>
<dbReference type="InterPro" id="IPR001881">
    <property type="entry name" value="EGF-like_Ca-bd_dom"/>
</dbReference>
<dbReference type="InterPro" id="IPR051022">
    <property type="entry name" value="Notch_Cell-Fate_Det"/>
</dbReference>
<dbReference type="GO" id="GO:0032991">
    <property type="term" value="C:protein-containing complex"/>
    <property type="evidence" value="ECO:0007669"/>
    <property type="project" value="TreeGrafter"/>
</dbReference>
<keyword evidence="9" id="KW-0914">Notch signaling pathway</keyword>
<proteinExistence type="predicted"/>
<feature type="disulfide bond" evidence="14">
    <location>
        <begin position="73"/>
        <end position="82"/>
    </location>
</feature>
<dbReference type="SMART" id="SM00179">
    <property type="entry name" value="EGF_CA"/>
    <property type="match status" value="4"/>
</dbReference>
<feature type="disulfide bond" evidence="14">
    <location>
        <begin position="260"/>
        <end position="269"/>
    </location>
</feature>
<evidence type="ECO:0000256" key="15">
    <source>
        <dbReference type="SAM" id="SignalP"/>
    </source>
</evidence>
<dbReference type="Pfam" id="PF00008">
    <property type="entry name" value="EGF"/>
    <property type="match status" value="1"/>
</dbReference>
<evidence type="ECO:0000256" key="3">
    <source>
        <dbReference type="ARBA" id="ARBA00022536"/>
    </source>
</evidence>
<keyword evidence="11" id="KW-0472">Membrane</keyword>
<evidence type="ECO:0000256" key="1">
    <source>
        <dbReference type="ARBA" id="ARBA00004479"/>
    </source>
</evidence>
<evidence type="ECO:0000256" key="10">
    <source>
        <dbReference type="ARBA" id="ARBA00022989"/>
    </source>
</evidence>
<comment type="subcellular location">
    <subcellularLocation>
        <location evidence="1">Membrane</location>
        <topology evidence="1">Single-pass type I membrane protein</topology>
    </subcellularLocation>
</comment>
<dbReference type="OrthoDB" id="6139287at2759"/>
<feature type="domain" description="EGF-like" evidence="16">
    <location>
        <begin position="90"/>
        <end position="126"/>
    </location>
</feature>
<keyword evidence="2" id="KW-0217">Developmental protein</keyword>
<keyword evidence="12 14" id="KW-1015">Disulfide bond</keyword>
<dbReference type="InterPro" id="IPR000742">
    <property type="entry name" value="EGF"/>
</dbReference>
<dbReference type="GO" id="GO:0005886">
    <property type="term" value="C:plasma membrane"/>
    <property type="evidence" value="ECO:0007669"/>
    <property type="project" value="TreeGrafter"/>
</dbReference>
<dbReference type="PANTHER" id="PTHR24049:SF22">
    <property type="entry name" value="DROSOPHILA CRUMBS HOMOLOG"/>
    <property type="match status" value="1"/>
</dbReference>
<keyword evidence="4" id="KW-0812">Transmembrane</keyword>
<feature type="disulfide bond" evidence="14">
    <location>
        <begin position="116"/>
        <end position="125"/>
    </location>
</feature>
<feature type="domain" description="EGF-like" evidence="16">
    <location>
        <begin position="49"/>
        <end position="83"/>
    </location>
</feature>
<evidence type="ECO:0000256" key="7">
    <source>
        <dbReference type="ARBA" id="ARBA00022782"/>
    </source>
</evidence>
<evidence type="ECO:0000256" key="6">
    <source>
        <dbReference type="ARBA" id="ARBA00022737"/>
    </source>
</evidence>
<gene>
    <name evidence="17" type="ORF">MGAL_10B028281</name>
</gene>
<evidence type="ECO:0000256" key="5">
    <source>
        <dbReference type="ARBA" id="ARBA00022729"/>
    </source>
</evidence>
<dbReference type="SUPFAM" id="SSF57196">
    <property type="entry name" value="EGF/Laminin"/>
    <property type="match status" value="4"/>
</dbReference>
<reference evidence="17" key="1">
    <citation type="submission" date="2018-11" db="EMBL/GenBank/DDBJ databases">
        <authorList>
            <person name="Alioto T."/>
            <person name="Alioto T."/>
        </authorList>
    </citation>
    <scope>NUCLEOTIDE SEQUENCE</scope>
</reference>
<evidence type="ECO:0000256" key="11">
    <source>
        <dbReference type="ARBA" id="ARBA00023136"/>
    </source>
</evidence>
<dbReference type="GO" id="GO:0030154">
    <property type="term" value="P:cell differentiation"/>
    <property type="evidence" value="ECO:0007669"/>
    <property type="project" value="UniProtKB-KW"/>
</dbReference>
<dbReference type="Proteomes" id="UP000596742">
    <property type="component" value="Unassembled WGS sequence"/>
</dbReference>
<dbReference type="InterPro" id="IPR000152">
    <property type="entry name" value="EGF-type_Asp/Asn_hydroxyl_site"/>
</dbReference>
<evidence type="ECO:0000256" key="4">
    <source>
        <dbReference type="ARBA" id="ARBA00022692"/>
    </source>
</evidence>
<feature type="disulfide bond" evidence="14">
    <location>
        <begin position="222"/>
        <end position="231"/>
    </location>
</feature>
<dbReference type="Gene3D" id="2.10.25.10">
    <property type="entry name" value="Laminin"/>
    <property type="match status" value="5"/>
</dbReference>
<dbReference type="PROSITE" id="PS00022">
    <property type="entry name" value="EGF_1"/>
    <property type="match status" value="5"/>
</dbReference>
<feature type="disulfide bond" evidence="14">
    <location>
        <begin position="201"/>
        <end position="211"/>
    </location>
</feature>
<evidence type="ECO:0000256" key="13">
    <source>
        <dbReference type="ARBA" id="ARBA00023180"/>
    </source>
</evidence>
<keyword evidence="8" id="KW-0832">Ubl conjugation</keyword>
<dbReference type="FunFam" id="2.10.25.10:FF:000012">
    <property type="entry name" value="Delta-like protein"/>
    <property type="match status" value="1"/>
</dbReference>
<dbReference type="GO" id="GO:0007219">
    <property type="term" value="P:Notch signaling pathway"/>
    <property type="evidence" value="ECO:0007669"/>
    <property type="project" value="UniProtKB-KW"/>
</dbReference>
<keyword evidence="13" id="KW-0325">Glycoprotein</keyword>
<keyword evidence="7" id="KW-0221">Differentiation</keyword>
<dbReference type="EMBL" id="UYJE01006450">
    <property type="protein sequence ID" value="VDI46104.1"/>
    <property type="molecule type" value="Genomic_DNA"/>
</dbReference>